<dbReference type="RefSeq" id="WP_250421224.1">
    <property type="nucleotide sequence ID" value="NZ_JAJKBJ010000009.1"/>
</dbReference>
<name>A0A9X2IAU7_9GAMM</name>
<evidence type="ECO:0000313" key="1">
    <source>
        <dbReference type="EMBL" id="MCL9684319.1"/>
    </source>
</evidence>
<evidence type="ECO:0000313" key="2">
    <source>
        <dbReference type="Proteomes" id="UP001139721"/>
    </source>
</evidence>
<sequence>MQNFSPAWPHGKIRSIFDDVFLVTGSNITQHNGLELQHSRNMVIIREGTQLSLINTVRLTEEGLHQLEDLGEVKNIIRIGAFHGRDDAFYKQTYNAKLYALEGLQDQHQTPIDVILRAHSELPIVDSSLFIFNTSQFPEGILHLQRNNGIIITCDSIKNWLKADEYFSEQSAAAYKEQGFFEKASISKIWQQACKVQGSDFKKLLSYNFCHLLSAHGEPLLNTAYQDVQSSIQKAYPD</sequence>
<organism evidence="1 2">
    <name type="scientific">Legionella maioricensis</name>
    <dbReference type="NCBI Taxonomy" id="2896528"/>
    <lineage>
        <taxon>Bacteria</taxon>
        <taxon>Pseudomonadati</taxon>
        <taxon>Pseudomonadota</taxon>
        <taxon>Gammaproteobacteria</taxon>
        <taxon>Legionellales</taxon>
        <taxon>Legionellaceae</taxon>
        <taxon>Legionella</taxon>
    </lineage>
</organism>
<keyword evidence="2" id="KW-1185">Reference proteome</keyword>
<comment type="caution">
    <text evidence="1">The sequence shown here is derived from an EMBL/GenBank/DDBJ whole genome shotgun (WGS) entry which is preliminary data.</text>
</comment>
<gene>
    <name evidence="1" type="ORF">LOX96_09460</name>
</gene>
<dbReference type="AlphaFoldDB" id="A0A9X2IAU7"/>
<dbReference type="EMBL" id="JAJKBJ010000009">
    <property type="protein sequence ID" value="MCL9684319.1"/>
    <property type="molecule type" value="Genomic_DNA"/>
</dbReference>
<dbReference type="InterPro" id="IPR036866">
    <property type="entry name" value="RibonucZ/Hydroxyglut_hydro"/>
</dbReference>
<accession>A0A9X2IAU7</accession>
<protein>
    <submittedName>
        <fullName evidence="1">Uncharacterized protein</fullName>
    </submittedName>
</protein>
<dbReference type="Gene3D" id="3.60.15.10">
    <property type="entry name" value="Ribonuclease Z/Hydroxyacylglutathione hydrolase-like"/>
    <property type="match status" value="1"/>
</dbReference>
<reference evidence="1" key="1">
    <citation type="submission" date="2021-11" db="EMBL/GenBank/DDBJ databases">
        <title>Legionella maioricencis sp. nov., a new species isolated from hot water samples in Mallorca.</title>
        <authorList>
            <person name="Crespi S."/>
            <person name="Drasar V."/>
            <person name="Salva-Serra F."/>
            <person name="Jaen-Luchoro D."/>
            <person name="Pineiro-Iglesias B."/>
            <person name="Aliaga F."/>
            <person name="Fernandez-Juarez V."/>
            <person name="Coll G."/>
            <person name="Moore E.R.B."/>
            <person name="Bennasar-Figueras A."/>
        </authorList>
    </citation>
    <scope>NUCLEOTIDE SEQUENCE</scope>
    <source>
        <strain evidence="1">HCPI-6</strain>
    </source>
</reference>
<proteinExistence type="predicted"/>
<dbReference type="Proteomes" id="UP001139721">
    <property type="component" value="Unassembled WGS sequence"/>
</dbReference>
<dbReference type="SUPFAM" id="SSF56281">
    <property type="entry name" value="Metallo-hydrolase/oxidoreductase"/>
    <property type="match status" value="1"/>
</dbReference>